<keyword evidence="6" id="KW-1185">Reference proteome</keyword>
<dbReference type="OrthoDB" id="272411at2759"/>
<dbReference type="GO" id="GO:0000329">
    <property type="term" value="C:fungal-type vacuole membrane"/>
    <property type="evidence" value="ECO:0007669"/>
    <property type="project" value="TreeGrafter"/>
</dbReference>
<feature type="domain" description="FUZ/MON1/HPS1 second Longin" evidence="4">
    <location>
        <begin position="228"/>
        <end position="322"/>
    </location>
</feature>
<keyword evidence="1" id="KW-0926">Vacuole</keyword>
<keyword evidence="1" id="KW-0967">Endosome</keyword>
<dbReference type="GO" id="GO:0035658">
    <property type="term" value="C:Mon1-Ccz1 complex"/>
    <property type="evidence" value="ECO:0007669"/>
    <property type="project" value="TreeGrafter"/>
</dbReference>
<sequence>MAAPWPRQGAWRSVPATKAAPTVATSGEPTMSSSMTKDGGPDSSRQSARSPPPPTSTSSTPLYIVCSEAGKLVYANGDEGTQTWALTQASVIHAMISLFGPTSSLQRIAWTDTLYMAILHRAPLYVACIATSEVPESYMQAQLEYVYLAILSLISKPRLDKLFQRSPNVDVRGLIGPMHAYVDRVVTQMHTTLTPLWNAVPVYDMDAYVREQATKACAQVPLTHRPAHLLYVMLWYDAHLLTIMQPKRHAPSPTDLMLVHAMVEFLRTSPAQDDGSDTWVPMCLPVQAPHGFVYVYASHLHALSLVVVCGDKDGRAACEVYRTALLSSSCWPALGRALAMPPPSIDSLGLPGLRGFTYVSRRHQQVSGTPCLEAQHSLYIQLVCALRGESVHEETKPLPPARRPWPVAAPLHMLLLHTPNEALLGWRTKAFELLRTNLWRFFVLEKQGMWL</sequence>
<feature type="compositionally biased region" description="Low complexity" evidence="2">
    <location>
        <begin position="14"/>
        <end position="25"/>
    </location>
</feature>
<dbReference type="Pfam" id="PF19037">
    <property type="entry name" value="Fuz_longin_2"/>
    <property type="match status" value="1"/>
</dbReference>
<keyword evidence="1" id="KW-0072">Autophagy</keyword>
<dbReference type="InterPro" id="IPR043972">
    <property type="entry name" value="FUZ/MON1/HPS1_longin_1"/>
</dbReference>
<evidence type="ECO:0000259" key="4">
    <source>
        <dbReference type="Pfam" id="PF19037"/>
    </source>
</evidence>
<dbReference type="RefSeq" id="XP_017992068.1">
    <property type="nucleotide sequence ID" value="XM_018138557.1"/>
</dbReference>
<comment type="caution">
    <text evidence="5">The sequence shown here is derived from an EMBL/GenBank/DDBJ whole genome shotgun (WGS) entry which is preliminary data.</text>
</comment>
<reference evidence="5 6" key="1">
    <citation type="submission" date="2015-07" db="EMBL/GenBank/DDBJ databases">
        <title>Draft Genome Sequence of Malassezia furfur CBS1878 and Malassezia pachydermatis CBS1879.</title>
        <authorList>
            <person name="Triana S."/>
            <person name="Ohm R."/>
            <person name="Gonzalez A."/>
            <person name="DeCock H."/>
            <person name="Restrepo S."/>
            <person name="Celis A."/>
        </authorList>
    </citation>
    <scope>NUCLEOTIDE SEQUENCE [LARGE SCALE GENOMIC DNA]</scope>
    <source>
        <strain evidence="5 6">CBS 1879</strain>
    </source>
</reference>
<dbReference type="InterPro" id="IPR004353">
    <property type="entry name" value="Mon1"/>
</dbReference>
<feature type="region of interest" description="Disordered" evidence="2">
    <location>
        <begin position="1"/>
        <end position="61"/>
    </location>
</feature>
<feature type="domain" description="FUZ/MON1/HPS1 first Longin" evidence="3">
    <location>
        <begin position="63"/>
        <end position="178"/>
    </location>
</feature>
<proteinExistence type="inferred from homology"/>
<evidence type="ECO:0000256" key="2">
    <source>
        <dbReference type="SAM" id="MobiDB-lite"/>
    </source>
</evidence>
<accession>A0A0M8MKQ7</accession>
<dbReference type="GO" id="GO:0016192">
    <property type="term" value="P:vesicle-mediated transport"/>
    <property type="evidence" value="ECO:0007669"/>
    <property type="project" value="InterPro"/>
</dbReference>
<dbReference type="STRING" id="77020.A0A0M8MKQ7"/>
<gene>
    <name evidence="5" type="ORF">Malapachy_4102</name>
</gene>
<dbReference type="GO" id="GO:0032585">
    <property type="term" value="C:multivesicular body membrane"/>
    <property type="evidence" value="ECO:0007669"/>
    <property type="project" value="UniProtKB-SubCell"/>
</dbReference>
<dbReference type="AlphaFoldDB" id="A0A0M8MKQ7"/>
<keyword evidence="1" id="KW-0653">Protein transport</keyword>
<dbReference type="InterPro" id="IPR043971">
    <property type="entry name" value="FUZ/MON1/HPS1_longin_2"/>
</dbReference>
<dbReference type="GeneID" id="28730433"/>
<evidence type="ECO:0000256" key="1">
    <source>
        <dbReference type="RuleBase" id="RU367048"/>
    </source>
</evidence>
<dbReference type="GO" id="GO:0006623">
    <property type="term" value="P:protein targeting to vacuole"/>
    <property type="evidence" value="ECO:0007669"/>
    <property type="project" value="UniProtKB-UniRule"/>
</dbReference>
<protein>
    <recommendedName>
        <fullName evidence="1">Vacuolar fusion protein MON1</fullName>
    </recommendedName>
</protein>
<dbReference type="PANTHER" id="PTHR13027:SF7">
    <property type="entry name" value="VACUOLAR FUSION PROTEIN MON1 HOMOLOG"/>
    <property type="match status" value="1"/>
</dbReference>
<evidence type="ECO:0000259" key="3">
    <source>
        <dbReference type="Pfam" id="PF19036"/>
    </source>
</evidence>
<evidence type="ECO:0000313" key="6">
    <source>
        <dbReference type="Proteomes" id="UP000037751"/>
    </source>
</evidence>
<organism evidence="5 6">
    <name type="scientific">Malassezia pachydermatis</name>
    <dbReference type="NCBI Taxonomy" id="77020"/>
    <lineage>
        <taxon>Eukaryota</taxon>
        <taxon>Fungi</taxon>
        <taxon>Dikarya</taxon>
        <taxon>Basidiomycota</taxon>
        <taxon>Ustilaginomycotina</taxon>
        <taxon>Malasseziomycetes</taxon>
        <taxon>Malasseziales</taxon>
        <taxon>Malasseziaceae</taxon>
        <taxon>Malassezia</taxon>
    </lineage>
</organism>
<comment type="subcellular location">
    <subcellularLocation>
        <location evidence="1">Endosome</location>
        <location evidence="1">Multivesicular body membrane</location>
        <topology evidence="1">Peripheral membrane protein</topology>
    </subcellularLocation>
    <subcellularLocation>
        <location evidence="1">Prevacuolar compartment membrane</location>
        <topology evidence="1">Peripheral membrane protein</topology>
    </subcellularLocation>
    <subcellularLocation>
        <location evidence="1">Vacuole membrane</location>
        <topology evidence="1">Peripheral membrane protein</topology>
    </subcellularLocation>
</comment>
<name>A0A0M8MKQ7_9BASI</name>
<dbReference type="VEuPathDB" id="FungiDB:Malapachy_4102"/>
<dbReference type="PRINTS" id="PR01546">
    <property type="entry name" value="YEAST73DUF"/>
</dbReference>
<evidence type="ECO:0000313" key="5">
    <source>
        <dbReference type="EMBL" id="KOS14436.1"/>
    </source>
</evidence>
<comment type="similarity">
    <text evidence="1">Belongs to the MON1/SAND family.</text>
</comment>
<dbReference type="PANTHER" id="PTHR13027">
    <property type="entry name" value="SAND PROTEIN-RELATED"/>
    <property type="match status" value="1"/>
</dbReference>
<dbReference type="Pfam" id="PF19036">
    <property type="entry name" value="Fuz_longin_1"/>
    <property type="match status" value="1"/>
</dbReference>
<dbReference type="Proteomes" id="UP000037751">
    <property type="component" value="Unassembled WGS sequence"/>
</dbReference>
<comment type="function">
    <text evidence="1">Required for multiple vacuole delivery pathways including the cytoplasm to vacuole transport (Cvt), autophagy, pexophagy and endocytosis.</text>
</comment>
<dbReference type="GO" id="GO:0006914">
    <property type="term" value="P:autophagy"/>
    <property type="evidence" value="ECO:0007669"/>
    <property type="project" value="UniProtKB-UniRule"/>
</dbReference>
<keyword evidence="1" id="KW-0472">Membrane</keyword>
<keyword evidence="1" id="KW-0813">Transport</keyword>
<feature type="compositionally biased region" description="Polar residues" evidence="2">
    <location>
        <begin position="27"/>
        <end position="36"/>
    </location>
</feature>
<dbReference type="EMBL" id="LGAV01000004">
    <property type="protein sequence ID" value="KOS14436.1"/>
    <property type="molecule type" value="Genomic_DNA"/>
</dbReference>